<dbReference type="PROSITE" id="PS50830">
    <property type="entry name" value="TNASE_3"/>
    <property type="match status" value="1"/>
</dbReference>
<feature type="domain" description="TNase-like" evidence="2">
    <location>
        <begin position="27"/>
        <end position="166"/>
    </location>
</feature>
<evidence type="ECO:0000259" key="2">
    <source>
        <dbReference type="PROSITE" id="PS50830"/>
    </source>
</evidence>
<dbReference type="InterPro" id="IPR016071">
    <property type="entry name" value="Staphylococal_nuclease_OB-fold"/>
</dbReference>
<keyword evidence="4" id="KW-1185">Reference proteome</keyword>
<organism evidence="3 4">
    <name type="scientific">Sagittula marina</name>
    <dbReference type="NCBI Taxonomy" id="943940"/>
    <lineage>
        <taxon>Bacteria</taxon>
        <taxon>Pseudomonadati</taxon>
        <taxon>Pseudomonadota</taxon>
        <taxon>Alphaproteobacteria</taxon>
        <taxon>Rhodobacterales</taxon>
        <taxon>Roseobacteraceae</taxon>
        <taxon>Sagittula</taxon>
    </lineage>
</organism>
<evidence type="ECO:0000256" key="1">
    <source>
        <dbReference type="SAM" id="SignalP"/>
    </source>
</evidence>
<evidence type="ECO:0000313" key="4">
    <source>
        <dbReference type="Proteomes" id="UP000541426"/>
    </source>
</evidence>
<dbReference type="SMART" id="SM00318">
    <property type="entry name" value="SNc"/>
    <property type="match status" value="1"/>
</dbReference>
<dbReference type="InterPro" id="IPR035437">
    <property type="entry name" value="SNase_OB-fold_sf"/>
</dbReference>
<dbReference type="PANTHER" id="PTHR12302">
    <property type="entry name" value="EBNA2 BINDING PROTEIN P100"/>
    <property type="match status" value="1"/>
</dbReference>
<keyword evidence="1" id="KW-0732">Signal</keyword>
<dbReference type="AlphaFoldDB" id="A0A7W6DMX4"/>
<keyword evidence="3" id="KW-0540">Nuclease</keyword>
<protein>
    <submittedName>
        <fullName evidence="3">Endonuclease YncB(Thermonuclease family)</fullName>
    </submittedName>
</protein>
<dbReference type="Proteomes" id="UP000541426">
    <property type="component" value="Unassembled WGS sequence"/>
</dbReference>
<dbReference type="Pfam" id="PF00565">
    <property type="entry name" value="SNase"/>
    <property type="match status" value="1"/>
</dbReference>
<dbReference type="Gene3D" id="2.40.50.90">
    <property type="match status" value="1"/>
</dbReference>
<comment type="caution">
    <text evidence="3">The sequence shown here is derived from an EMBL/GenBank/DDBJ whole genome shotgun (WGS) entry which is preliminary data.</text>
</comment>
<dbReference type="PANTHER" id="PTHR12302:SF26">
    <property type="entry name" value="BLR1266 PROTEIN"/>
    <property type="match status" value="1"/>
</dbReference>
<dbReference type="GO" id="GO:0004519">
    <property type="term" value="F:endonuclease activity"/>
    <property type="evidence" value="ECO:0007669"/>
    <property type="project" value="UniProtKB-KW"/>
</dbReference>
<reference evidence="3 4" key="1">
    <citation type="submission" date="2020-08" db="EMBL/GenBank/DDBJ databases">
        <title>Genomic Encyclopedia of Type Strains, Phase IV (KMG-IV): sequencing the most valuable type-strain genomes for metagenomic binning, comparative biology and taxonomic classification.</title>
        <authorList>
            <person name="Goeker M."/>
        </authorList>
    </citation>
    <scope>NUCLEOTIDE SEQUENCE [LARGE SCALE GENOMIC DNA]</scope>
    <source>
        <strain evidence="3 4">DSM 102235</strain>
    </source>
</reference>
<keyword evidence="3" id="KW-0255">Endonuclease</keyword>
<feature type="chain" id="PRO_5030606843" evidence="1">
    <location>
        <begin position="20"/>
        <end position="220"/>
    </location>
</feature>
<dbReference type="SUPFAM" id="SSF50199">
    <property type="entry name" value="Staphylococcal nuclease"/>
    <property type="match status" value="1"/>
</dbReference>
<dbReference type="EMBL" id="JACIEJ010000002">
    <property type="protein sequence ID" value="MBB3984446.1"/>
    <property type="molecule type" value="Genomic_DNA"/>
</dbReference>
<gene>
    <name evidence="3" type="ORF">GGQ68_000762</name>
</gene>
<name>A0A7W6DMX4_9RHOB</name>
<feature type="signal peptide" evidence="1">
    <location>
        <begin position="1"/>
        <end position="19"/>
    </location>
</feature>
<keyword evidence="3" id="KW-0378">Hydrolase</keyword>
<accession>A0A7W6DMX4</accession>
<evidence type="ECO:0000313" key="3">
    <source>
        <dbReference type="EMBL" id="MBB3984446.1"/>
    </source>
</evidence>
<proteinExistence type="predicted"/>
<sequence length="220" mass="24148">MLLIVTLGVSTLCASQASATDLVGSVRVIDGDTIDVGTARVRLHGIDAPEQGQHCGAGGSGHWACGAWVTENLRQMVEGRMARCVELDRDRYDRIVARCFVDGEDVGEQMVSRGFAVAFTRYSMDYTTHETAAREAGLGLHAVAFDPPAQYRKRSAQKATKNAQKECVIKGNISRDGAERIYHMPGQRDYKATRINLSKGERCFDTAEDARLAGWRPAKR</sequence>